<dbReference type="Pfam" id="PF05686">
    <property type="entry name" value="Glyco_transf_90"/>
    <property type="match status" value="1"/>
</dbReference>
<dbReference type="OrthoDB" id="541052at2759"/>
<keyword evidence="5" id="KW-1185">Reference proteome</keyword>
<comment type="caution">
    <text evidence="4">The sequence shown here is derived from an EMBL/GenBank/DDBJ whole genome shotgun (WGS) entry which is preliminary data.</text>
</comment>
<reference evidence="4" key="1">
    <citation type="journal article" date="2021" name="Nat. Commun.">
        <title>Genetic determinants of endophytism in the Arabidopsis root mycobiome.</title>
        <authorList>
            <person name="Mesny F."/>
            <person name="Miyauchi S."/>
            <person name="Thiergart T."/>
            <person name="Pickel B."/>
            <person name="Atanasova L."/>
            <person name="Karlsson M."/>
            <person name="Huettel B."/>
            <person name="Barry K.W."/>
            <person name="Haridas S."/>
            <person name="Chen C."/>
            <person name="Bauer D."/>
            <person name="Andreopoulos W."/>
            <person name="Pangilinan J."/>
            <person name="LaButti K."/>
            <person name="Riley R."/>
            <person name="Lipzen A."/>
            <person name="Clum A."/>
            <person name="Drula E."/>
            <person name="Henrissat B."/>
            <person name="Kohler A."/>
            <person name="Grigoriev I.V."/>
            <person name="Martin F.M."/>
            <person name="Hacquard S."/>
        </authorList>
    </citation>
    <scope>NUCLEOTIDE SEQUENCE</scope>
    <source>
        <strain evidence="4">MPI-SDFR-AT-0117</strain>
    </source>
</reference>
<feature type="domain" description="Glycosyl transferase CAP10" evidence="3">
    <location>
        <begin position="318"/>
        <end position="607"/>
    </location>
</feature>
<keyword evidence="2" id="KW-0732">Signal</keyword>
<sequence length="650" mass="74759">MRRRRQVLALGLVILLVCAYTLFKLSGDGRPEHNKGARRVVAPKHEGEDSGEVRRKPLPADKRPQPAGEAGTHPIANLIRDAEKEFEAQKSRQSKTLKEAVAEYKRRYGMPPPPHFDKWYEFARSNNVQLIDEFDQIYDMILPFWGLKPRTIRMRAKEALGYDNFLLMMLIRNHEVTHVQGAHLWQREATAGMVSKFIQYLPNMDLAFNIHDEPRVILPHDDLARLIQKAKEVNLPKLNKARLENEFTKRPRGLGGPGGMDEVKTTRFNVYPQQPTWTTSRMSCPIDSPARSLEDDEQFDDTSKYGISELGFIYNVTAMSDICLTPSLSETYGFFDRPNAFNVVHDLVPVFSQSKISSYQDLVYPSPWYWHGKVEYDEKKDIPWDKKTDQLYWRGSTTGGYSRDGGWRRQHRQHFVRKINGKGHALIYINDAEPGAPPHWRQKDVARSAHRDAVDVHFAYIGQCDQGDCDAQIEYFDLRDRQDQQDAWRFRYLLDIDGNAFSGRFYAFLRSRSLTFKLAIFREWHFEWLKPWVHYVPLSLQGDDWLEAVRFFGAGGSDETSEPAGAEEGKRMAAESTAWADKVLRKEDMEVWFFRLLLEYGRVVDDNRENLGFSFDGSSGTSAQDDTPVEAEETPASEGVSGGAPNEKET</sequence>
<evidence type="ECO:0000256" key="1">
    <source>
        <dbReference type="SAM" id="MobiDB-lite"/>
    </source>
</evidence>
<dbReference type="AlphaFoldDB" id="A0A9P8VDP1"/>
<dbReference type="Proteomes" id="UP000770015">
    <property type="component" value="Unassembled WGS sequence"/>
</dbReference>
<protein>
    <recommendedName>
        <fullName evidence="3">Glycosyl transferase CAP10 domain-containing protein</fullName>
    </recommendedName>
</protein>
<feature type="compositionally biased region" description="Basic and acidic residues" evidence="1">
    <location>
        <begin position="43"/>
        <end position="64"/>
    </location>
</feature>
<dbReference type="SMART" id="SM00672">
    <property type="entry name" value="CAP10"/>
    <property type="match status" value="1"/>
</dbReference>
<feature type="chain" id="PRO_5040475778" description="Glycosyl transferase CAP10 domain-containing protein" evidence="2">
    <location>
        <begin position="20"/>
        <end position="650"/>
    </location>
</feature>
<feature type="region of interest" description="Disordered" evidence="1">
    <location>
        <begin position="613"/>
        <end position="650"/>
    </location>
</feature>
<evidence type="ECO:0000313" key="5">
    <source>
        <dbReference type="Proteomes" id="UP000770015"/>
    </source>
</evidence>
<feature type="compositionally biased region" description="Polar residues" evidence="1">
    <location>
        <begin position="616"/>
        <end position="625"/>
    </location>
</feature>
<feature type="region of interest" description="Disordered" evidence="1">
    <location>
        <begin position="29"/>
        <end position="73"/>
    </location>
</feature>
<accession>A0A9P8VDP1</accession>
<evidence type="ECO:0000259" key="3">
    <source>
        <dbReference type="SMART" id="SM00672"/>
    </source>
</evidence>
<gene>
    <name evidence="4" type="ORF">F5X68DRAFT_169348</name>
</gene>
<dbReference type="InterPro" id="IPR051091">
    <property type="entry name" value="O-Glucosyltr/Glycosyltrsf_90"/>
</dbReference>
<proteinExistence type="predicted"/>
<dbReference type="PANTHER" id="PTHR12203">
    <property type="entry name" value="KDEL LYS-ASP-GLU-LEU CONTAINING - RELATED"/>
    <property type="match status" value="1"/>
</dbReference>
<name>A0A9P8VDP1_9PEZI</name>
<dbReference type="PANTHER" id="PTHR12203:SF104">
    <property type="entry name" value="PROTEIN CAP1, PUTATIVE (AFU_ORTHOLOGUE AFUA_1G05595)-RELATED"/>
    <property type="match status" value="1"/>
</dbReference>
<evidence type="ECO:0000256" key="2">
    <source>
        <dbReference type="SAM" id="SignalP"/>
    </source>
</evidence>
<dbReference type="EMBL" id="JAGSXJ010000011">
    <property type="protein sequence ID" value="KAH6687334.1"/>
    <property type="molecule type" value="Genomic_DNA"/>
</dbReference>
<evidence type="ECO:0000313" key="4">
    <source>
        <dbReference type="EMBL" id="KAH6687334.1"/>
    </source>
</evidence>
<feature type="signal peptide" evidence="2">
    <location>
        <begin position="1"/>
        <end position="19"/>
    </location>
</feature>
<organism evidence="4 5">
    <name type="scientific">Plectosphaerella plurivora</name>
    <dbReference type="NCBI Taxonomy" id="936078"/>
    <lineage>
        <taxon>Eukaryota</taxon>
        <taxon>Fungi</taxon>
        <taxon>Dikarya</taxon>
        <taxon>Ascomycota</taxon>
        <taxon>Pezizomycotina</taxon>
        <taxon>Sordariomycetes</taxon>
        <taxon>Hypocreomycetidae</taxon>
        <taxon>Glomerellales</taxon>
        <taxon>Plectosphaerellaceae</taxon>
        <taxon>Plectosphaerella</taxon>
    </lineage>
</organism>
<dbReference type="InterPro" id="IPR006598">
    <property type="entry name" value="CAP10"/>
</dbReference>